<dbReference type="Pfam" id="PF09344">
    <property type="entry name" value="Cas_CT1975"/>
    <property type="match status" value="1"/>
</dbReference>
<dbReference type="NCBIfam" id="TIGR01869">
    <property type="entry name" value="casC_Cse4"/>
    <property type="match status" value="1"/>
</dbReference>
<reference evidence="1 2" key="1">
    <citation type="submission" date="2019-06" db="EMBL/GenBank/DDBJ databases">
        <title>Sequencing the genomes of 1000 actinobacteria strains.</title>
        <authorList>
            <person name="Klenk H.-P."/>
        </authorList>
    </citation>
    <scope>NUCLEOTIDE SEQUENCE [LARGE SCALE GENOMIC DNA]</scope>
    <source>
        <strain evidence="1 2">DSM 45928</strain>
    </source>
</reference>
<name>A0A543AS35_9ACTN</name>
<dbReference type="OrthoDB" id="5291250at2"/>
<proteinExistence type="predicted"/>
<dbReference type="AlphaFoldDB" id="A0A543AS35"/>
<dbReference type="RefSeq" id="WP_142035216.1">
    <property type="nucleotide sequence ID" value="NZ_JBHTGS010000001.1"/>
</dbReference>
<protein>
    <submittedName>
        <fullName evidence="1">CRISPR-associated Cse4 family protein</fullName>
    </submittedName>
</protein>
<evidence type="ECO:0000313" key="1">
    <source>
        <dbReference type="EMBL" id="TQL75392.1"/>
    </source>
</evidence>
<dbReference type="EMBL" id="VFOW01000001">
    <property type="protein sequence ID" value="TQL75392.1"/>
    <property type="molecule type" value="Genomic_DNA"/>
</dbReference>
<dbReference type="InParanoid" id="A0A543AS35"/>
<keyword evidence="2" id="KW-1185">Reference proteome</keyword>
<gene>
    <name evidence="1" type="ORF">FB566_0893</name>
</gene>
<sequence length="379" mass="41303">MNQPLYIDIHALQTLPFSNPNRDSEGAPKTMIFGGRERTRISSQSWKRQIRIDIESKLGDPAIRTRRVVRGVAERLQDRHGWSTDDAEAAGRQVARSAGIKLEKAKDEKEQEVLTTSVLLYLPAAGLDELTAIAANHKDAIVAAEAKKTPKGVLPVDAVTDVLKRRSASINLFGRMLAELPGANVDGAVQMAHAFTTHETTPEFDFFAAVDDVEADLGIPGSGHINTAMFSAGTFYRYANIDVRGLARNLGADDSVTDEMVTQFLQAFIRTVPTGKNRPTAPATIPDLVHIAVRTDRPVSMAPAFEKPIIGHDGNVTQSIQALERYAGRLSTLLTGRHLAWSGHVSVSDDELQHMGEDMESIDNLVAKAISESHTTEPQ</sequence>
<comment type="caution">
    <text evidence="1">The sequence shown here is derived from an EMBL/GenBank/DDBJ whole genome shotgun (WGS) entry which is preliminary data.</text>
</comment>
<dbReference type="InterPro" id="IPR010148">
    <property type="entry name" value="CRISPR-assoc_prot_CT1975"/>
</dbReference>
<organism evidence="1 2">
    <name type="scientific">Stackebrandtia endophytica</name>
    <dbReference type="NCBI Taxonomy" id="1496996"/>
    <lineage>
        <taxon>Bacteria</taxon>
        <taxon>Bacillati</taxon>
        <taxon>Actinomycetota</taxon>
        <taxon>Actinomycetes</taxon>
        <taxon>Glycomycetales</taxon>
        <taxon>Glycomycetaceae</taxon>
        <taxon>Stackebrandtia</taxon>
    </lineage>
</organism>
<dbReference type="Proteomes" id="UP000317043">
    <property type="component" value="Unassembled WGS sequence"/>
</dbReference>
<accession>A0A543AS35</accession>
<evidence type="ECO:0000313" key="2">
    <source>
        <dbReference type="Proteomes" id="UP000317043"/>
    </source>
</evidence>